<gene>
    <name evidence="6" type="ORF">GCM10017567_30350</name>
</gene>
<dbReference type="Pfam" id="PF00440">
    <property type="entry name" value="TetR_N"/>
    <property type="match status" value="1"/>
</dbReference>
<dbReference type="PANTHER" id="PTHR47506">
    <property type="entry name" value="TRANSCRIPTIONAL REGULATORY PROTEIN"/>
    <property type="match status" value="1"/>
</dbReference>
<comment type="caution">
    <text evidence="6">The sequence shown here is derived from an EMBL/GenBank/DDBJ whole genome shotgun (WGS) entry which is preliminary data.</text>
</comment>
<evidence type="ECO:0000256" key="4">
    <source>
        <dbReference type="PROSITE-ProRule" id="PRU00335"/>
    </source>
</evidence>
<feature type="domain" description="HTH tetR-type" evidence="5">
    <location>
        <begin position="27"/>
        <end position="87"/>
    </location>
</feature>
<evidence type="ECO:0000313" key="6">
    <source>
        <dbReference type="EMBL" id="GHG11054.1"/>
    </source>
</evidence>
<dbReference type="PANTHER" id="PTHR47506:SF1">
    <property type="entry name" value="HTH-TYPE TRANSCRIPTIONAL REGULATOR YJDC"/>
    <property type="match status" value="1"/>
</dbReference>
<evidence type="ECO:0000259" key="5">
    <source>
        <dbReference type="PROSITE" id="PS50977"/>
    </source>
</evidence>
<proteinExistence type="predicted"/>
<dbReference type="PROSITE" id="PS50977">
    <property type="entry name" value="HTH_TETR_2"/>
    <property type="match status" value="1"/>
</dbReference>
<sequence length="214" mass="22953">MVRPPLLESVLQNVLEHNLYNMGRPATHTTAQFLDAAAALFAAGGARAVTMAATAKATGAPNGSIYHRFPDRPALLARLWLRTLRDFQDTFTAALGDATDVEAAVAAAASVVHWCRKHPDGARVLDAGKQAFGPADWSAEAVTALAEAEQELRDVLKRATLNLPPLTGATDEEVVLALVEIPRAVVHRYLSTGRTPPPKAATLVERTVRKLLRP</sequence>
<name>A0ABQ3KB50_9PSEU</name>
<protein>
    <submittedName>
        <fullName evidence="6">Transcriptional regulator, TetR family protein</fullName>
    </submittedName>
</protein>
<keyword evidence="7" id="KW-1185">Reference proteome</keyword>
<keyword evidence="3" id="KW-0804">Transcription</keyword>
<keyword evidence="1" id="KW-0805">Transcription regulation</keyword>
<dbReference type="InterPro" id="IPR001647">
    <property type="entry name" value="HTH_TetR"/>
</dbReference>
<keyword evidence="2 4" id="KW-0238">DNA-binding</keyword>
<organism evidence="6 7">
    <name type="scientific">Amycolatopsis bullii</name>
    <dbReference type="NCBI Taxonomy" id="941987"/>
    <lineage>
        <taxon>Bacteria</taxon>
        <taxon>Bacillati</taxon>
        <taxon>Actinomycetota</taxon>
        <taxon>Actinomycetes</taxon>
        <taxon>Pseudonocardiales</taxon>
        <taxon>Pseudonocardiaceae</taxon>
        <taxon>Amycolatopsis</taxon>
    </lineage>
</organism>
<evidence type="ECO:0000256" key="3">
    <source>
        <dbReference type="ARBA" id="ARBA00023163"/>
    </source>
</evidence>
<dbReference type="Gene3D" id="1.10.357.10">
    <property type="entry name" value="Tetracycline Repressor, domain 2"/>
    <property type="match status" value="1"/>
</dbReference>
<evidence type="ECO:0000256" key="1">
    <source>
        <dbReference type="ARBA" id="ARBA00023015"/>
    </source>
</evidence>
<dbReference type="SUPFAM" id="SSF46689">
    <property type="entry name" value="Homeodomain-like"/>
    <property type="match status" value="1"/>
</dbReference>
<evidence type="ECO:0000256" key="2">
    <source>
        <dbReference type="ARBA" id="ARBA00023125"/>
    </source>
</evidence>
<accession>A0ABQ3KB50</accession>
<feature type="DNA-binding region" description="H-T-H motif" evidence="4">
    <location>
        <begin position="50"/>
        <end position="69"/>
    </location>
</feature>
<dbReference type="EMBL" id="BNAW01000010">
    <property type="protein sequence ID" value="GHG11054.1"/>
    <property type="molecule type" value="Genomic_DNA"/>
</dbReference>
<evidence type="ECO:0000313" key="7">
    <source>
        <dbReference type="Proteomes" id="UP000649955"/>
    </source>
</evidence>
<dbReference type="Proteomes" id="UP000649955">
    <property type="component" value="Unassembled WGS sequence"/>
</dbReference>
<dbReference type="InterPro" id="IPR009057">
    <property type="entry name" value="Homeodomain-like_sf"/>
</dbReference>
<reference evidence="7" key="1">
    <citation type="journal article" date="2019" name="Int. J. Syst. Evol. Microbiol.">
        <title>The Global Catalogue of Microorganisms (GCM) 10K type strain sequencing project: providing services to taxonomists for standard genome sequencing and annotation.</title>
        <authorList>
            <consortium name="The Broad Institute Genomics Platform"/>
            <consortium name="The Broad Institute Genome Sequencing Center for Infectious Disease"/>
            <person name="Wu L."/>
            <person name="Ma J."/>
        </authorList>
    </citation>
    <scope>NUCLEOTIDE SEQUENCE [LARGE SCALE GENOMIC DNA]</scope>
    <source>
        <strain evidence="7">CGMCC 4.7680</strain>
    </source>
</reference>